<organism evidence="2 3">
    <name type="scientific">Phialemonium thermophilum</name>
    <dbReference type="NCBI Taxonomy" id="223376"/>
    <lineage>
        <taxon>Eukaryota</taxon>
        <taxon>Fungi</taxon>
        <taxon>Dikarya</taxon>
        <taxon>Ascomycota</taxon>
        <taxon>Pezizomycotina</taxon>
        <taxon>Sordariomycetes</taxon>
        <taxon>Sordariomycetidae</taxon>
        <taxon>Cephalothecales</taxon>
        <taxon>Cephalothecaceae</taxon>
        <taxon>Phialemonium</taxon>
    </lineage>
</organism>
<proteinExistence type="predicted"/>
<dbReference type="Proteomes" id="UP001586593">
    <property type="component" value="Unassembled WGS sequence"/>
</dbReference>
<evidence type="ECO:0000313" key="2">
    <source>
        <dbReference type="EMBL" id="KAL1835076.1"/>
    </source>
</evidence>
<protein>
    <submittedName>
        <fullName evidence="2">Uncharacterized protein</fullName>
    </submittedName>
</protein>
<gene>
    <name evidence="2" type="ORF">VTK73DRAFT_6313</name>
</gene>
<name>A0ABR3V0T5_9PEZI</name>
<keyword evidence="1" id="KW-0472">Membrane</keyword>
<keyword evidence="1" id="KW-0812">Transmembrane</keyword>
<sequence>MPSFLGLGSGWRTGHARKRSPQIFRSQGACTHLEQQPSGPPPGQAGLGNHLRVSVADLSLPVSSEHVTRNTHESASPKMGATLSVIKTLIVPALISLLIFVLLTYVVVPLR</sequence>
<evidence type="ECO:0000256" key="1">
    <source>
        <dbReference type="SAM" id="Phobius"/>
    </source>
</evidence>
<keyword evidence="1" id="KW-1133">Transmembrane helix</keyword>
<accession>A0ABR3V0T5</accession>
<feature type="transmembrane region" description="Helical" evidence="1">
    <location>
        <begin position="89"/>
        <end position="108"/>
    </location>
</feature>
<comment type="caution">
    <text evidence="2">The sequence shown here is derived from an EMBL/GenBank/DDBJ whole genome shotgun (WGS) entry which is preliminary data.</text>
</comment>
<keyword evidence="3" id="KW-1185">Reference proteome</keyword>
<reference evidence="2 3" key="1">
    <citation type="journal article" date="2024" name="Commun. Biol.">
        <title>Comparative genomic analysis of thermophilic fungi reveals convergent evolutionary adaptations and gene losses.</title>
        <authorList>
            <person name="Steindorff A.S."/>
            <person name="Aguilar-Pontes M.V."/>
            <person name="Robinson A.J."/>
            <person name="Andreopoulos B."/>
            <person name="LaButti K."/>
            <person name="Kuo A."/>
            <person name="Mondo S."/>
            <person name="Riley R."/>
            <person name="Otillar R."/>
            <person name="Haridas S."/>
            <person name="Lipzen A."/>
            <person name="Grimwood J."/>
            <person name="Schmutz J."/>
            <person name="Clum A."/>
            <person name="Reid I.D."/>
            <person name="Moisan M.C."/>
            <person name="Butler G."/>
            <person name="Nguyen T.T.M."/>
            <person name="Dewar K."/>
            <person name="Conant G."/>
            <person name="Drula E."/>
            <person name="Henrissat B."/>
            <person name="Hansel C."/>
            <person name="Singer S."/>
            <person name="Hutchinson M.I."/>
            <person name="de Vries R.P."/>
            <person name="Natvig D.O."/>
            <person name="Powell A.J."/>
            <person name="Tsang A."/>
            <person name="Grigoriev I.V."/>
        </authorList>
    </citation>
    <scope>NUCLEOTIDE SEQUENCE [LARGE SCALE GENOMIC DNA]</scope>
    <source>
        <strain evidence="2 3">ATCC 24622</strain>
    </source>
</reference>
<dbReference type="EMBL" id="JAZHXJ010003554">
    <property type="protein sequence ID" value="KAL1835076.1"/>
    <property type="molecule type" value="Genomic_DNA"/>
</dbReference>
<evidence type="ECO:0000313" key="3">
    <source>
        <dbReference type="Proteomes" id="UP001586593"/>
    </source>
</evidence>